<dbReference type="Proteomes" id="UP000075884">
    <property type="component" value="Unassembled WGS sequence"/>
</dbReference>
<name>A0A182NX45_9DIPT</name>
<reference evidence="1" key="2">
    <citation type="submission" date="2020-05" db="UniProtKB">
        <authorList>
            <consortium name="EnsemblMetazoa"/>
        </authorList>
    </citation>
    <scope>IDENTIFICATION</scope>
    <source>
        <strain evidence="1">WRAIR2</strain>
    </source>
</reference>
<accession>A0A182NX45</accession>
<organism evidence="1 2">
    <name type="scientific">Anopheles dirus</name>
    <dbReference type="NCBI Taxonomy" id="7168"/>
    <lineage>
        <taxon>Eukaryota</taxon>
        <taxon>Metazoa</taxon>
        <taxon>Ecdysozoa</taxon>
        <taxon>Arthropoda</taxon>
        <taxon>Hexapoda</taxon>
        <taxon>Insecta</taxon>
        <taxon>Pterygota</taxon>
        <taxon>Neoptera</taxon>
        <taxon>Endopterygota</taxon>
        <taxon>Diptera</taxon>
        <taxon>Nematocera</taxon>
        <taxon>Culicoidea</taxon>
        <taxon>Culicidae</taxon>
        <taxon>Anophelinae</taxon>
        <taxon>Anopheles</taxon>
    </lineage>
</organism>
<dbReference type="VEuPathDB" id="VectorBase:ADIR014439"/>
<evidence type="ECO:0000313" key="1">
    <source>
        <dbReference type="EnsemblMetazoa" id="ADIR014439-PA"/>
    </source>
</evidence>
<dbReference type="AlphaFoldDB" id="A0A182NX45"/>
<proteinExistence type="predicted"/>
<keyword evidence="2" id="KW-1185">Reference proteome</keyword>
<protein>
    <submittedName>
        <fullName evidence="1">Uncharacterized protein</fullName>
    </submittedName>
</protein>
<sequence length="197" mass="20663">MLLDFIVSPPQASHFKPPPDVRPAPRIVPMSVRRSSCGDQFSISSAVSSMVCSQLKISMWRSYFDSGLPRSFSMSWKLVDFFSGSAVVPCSGNVPTSPIGAGELVDFPPTGDADAFDMLVDGTISSVGPGLVAANAAASRRSRLNSLCDSRSSARSVTVKLGAGLTLVSVGTCDDWPPCGDGSWDVEANSPTATQVE</sequence>
<reference evidence="2" key="1">
    <citation type="submission" date="2013-03" db="EMBL/GenBank/DDBJ databases">
        <title>The Genome Sequence of Anopheles dirus WRAIR2.</title>
        <authorList>
            <consortium name="The Broad Institute Genomics Platform"/>
            <person name="Neafsey D.E."/>
            <person name="Walton C."/>
            <person name="Walker B."/>
            <person name="Young S.K."/>
            <person name="Zeng Q."/>
            <person name="Gargeya S."/>
            <person name="Fitzgerald M."/>
            <person name="Haas B."/>
            <person name="Abouelleil A."/>
            <person name="Allen A.W."/>
            <person name="Alvarado L."/>
            <person name="Arachchi H.M."/>
            <person name="Berlin A.M."/>
            <person name="Chapman S.B."/>
            <person name="Gainer-Dewar J."/>
            <person name="Goldberg J."/>
            <person name="Griggs A."/>
            <person name="Gujja S."/>
            <person name="Hansen M."/>
            <person name="Howarth C."/>
            <person name="Imamovic A."/>
            <person name="Ireland A."/>
            <person name="Larimer J."/>
            <person name="McCowan C."/>
            <person name="Murphy C."/>
            <person name="Pearson M."/>
            <person name="Poon T.W."/>
            <person name="Priest M."/>
            <person name="Roberts A."/>
            <person name="Saif S."/>
            <person name="Shea T."/>
            <person name="Sisk P."/>
            <person name="Sykes S."/>
            <person name="Wortman J."/>
            <person name="Nusbaum C."/>
            <person name="Birren B."/>
        </authorList>
    </citation>
    <scope>NUCLEOTIDE SEQUENCE [LARGE SCALE GENOMIC DNA]</scope>
    <source>
        <strain evidence="2">WRAIR2</strain>
    </source>
</reference>
<dbReference type="EnsemblMetazoa" id="ADIR014439-RA">
    <property type="protein sequence ID" value="ADIR014439-PA"/>
    <property type="gene ID" value="ADIR014439"/>
</dbReference>
<evidence type="ECO:0000313" key="2">
    <source>
        <dbReference type="Proteomes" id="UP000075884"/>
    </source>
</evidence>